<reference evidence="1" key="1">
    <citation type="journal article" date="2023" name="Mol. Biol. Evol.">
        <title>Third-Generation Sequencing Reveals the Adaptive Role of the Epigenome in Three Deep-Sea Polychaetes.</title>
        <authorList>
            <person name="Perez M."/>
            <person name="Aroh O."/>
            <person name="Sun Y."/>
            <person name="Lan Y."/>
            <person name="Juniper S.K."/>
            <person name="Young C.R."/>
            <person name="Angers B."/>
            <person name="Qian P.Y."/>
        </authorList>
    </citation>
    <scope>NUCLEOTIDE SEQUENCE</scope>
    <source>
        <strain evidence="1">R07B-5</strain>
    </source>
</reference>
<dbReference type="PANTHER" id="PTHR37162:SF1">
    <property type="entry name" value="BED-TYPE DOMAIN-CONTAINING PROTEIN"/>
    <property type="match status" value="1"/>
</dbReference>
<keyword evidence="2" id="KW-1185">Reference proteome</keyword>
<evidence type="ECO:0000313" key="1">
    <source>
        <dbReference type="EMBL" id="KAK2185027.1"/>
    </source>
</evidence>
<comment type="caution">
    <text evidence="1">The sequence shown here is derived from an EMBL/GenBank/DDBJ whole genome shotgun (WGS) entry which is preliminary data.</text>
</comment>
<protein>
    <recommendedName>
        <fullName evidence="3">DUF4371 domain-containing protein</fullName>
    </recommendedName>
</protein>
<dbReference type="Proteomes" id="UP001209878">
    <property type="component" value="Unassembled WGS sequence"/>
</dbReference>
<evidence type="ECO:0008006" key="3">
    <source>
        <dbReference type="Google" id="ProtNLM"/>
    </source>
</evidence>
<dbReference type="SUPFAM" id="SSF53098">
    <property type="entry name" value="Ribonuclease H-like"/>
    <property type="match status" value="1"/>
</dbReference>
<evidence type="ECO:0000313" key="2">
    <source>
        <dbReference type="Proteomes" id="UP001209878"/>
    </source>
</evidence>
<dbReference type="EMBL" id="JAODUO010000246">
    <property type="protein sequence ID" value="KAK2185027.1"/>
    <property type="molecule type" value="Genomic_DNA"/>
</dbReference>
<accession>A0AAD9UD30</accession>
<name>A0AAD9UD30_RIDPI</name>
<gene>
    <name evidence="1" type="ORF">NP493_247g02049</name>
</gene>
<dbReference type="InterPro" id="IPR012337">
    <property type="entry name" value="RNaseH-like_sf"/>
</dbReference>
<proteinExistence type="predicted"/>
<dbReference type="PANTHER" id="PTHR37162">
    <property type="entry name" value="HAT FAMILY DIMERISATION DOMAINCONTAINING PROTEIN-RELATED"/>
    <property type="match status" value="1"/>
</dbReference>
<sequence>MQLQANVPRFEYTKKSSCSRTKTTMSMIVKNAIAPALEEELVKQCNTGPFSFGCDESNDTNQQKTLAIVVKYFDEVRERANTGFLDMSICNIGTAQSIFDHLDATFEAKGIPWKNVVAFISDNCNTMVGKRNSVVTKIKERNSAVFDIGCVCHLANLCTVAGVKALPVPVEDLLVDVFYHLQHR</sequence>
<organism evidence="1 2">
    <name type="scientific">Ridgeia piscesae</name>
    <name type="common">Tubeworm</name>
    <dbReference type="NCBI Taxonomy" id="27915"/>
    <lineage>
        <taxon>Eukaryota</taxon>
        <taxon>Metazoa</taxon>
        <taxon>Spiralia</taxon>
        <taxon>Lophotrochozoa</taxon>
        <taxon>Annelida</taxon>
        <taxon>Polychaeta</taxon>
        <taxon>Sedentaria</taxon>
        <taxon>Canalipalpata</taxon>
        <taxon>Sabellida</taxon>
        <taxon>Siboglinidae</taxon>
        <taxon>Ridgeia</taxon>
    </lineage>
</organism>
<dbReference type="AlphaFoldDB" id="A0AAD9UD30"/>